<name>A0ABQ6WY66_9EURO</name>
<dbReference type="Proteomes" id="UP000325395">
    <property type="component" value="Unassembled WGS sequence"/>
</dbReference>
<keyword evidence="1" id="KW-0963">Cytoplasm</keyword>
<reference evidence="3 4" key="1">
    <citation type="submission" date="2019-04" db="EMBL/GenBank/DDBJ databases">
        <authorList>
            <consortium name="DOE Joint Genome Institute"/>
            <person name="Mondo S."/>
            <person name="Kjaerbolling I."/>
            <person name="Vesth T."/>
            <person name="Frisvad J.C."/>
            <person name="Nybo J.L."/>
            <person name="Theobald S."/>
            <person name="Kildgaard S."/>
            <person name="Isbrandt T."/>
            <person name="Kuo A."/>
            <person name="Sato A."/>
            <person name="Lyhne E.K."/>
            <person name="Kogle M.E."/>
            <person name="Wiebenga A."/>
            <person name="Kun R.S."/>
            <person name="Lubbers R.J."/>
            <person name="Makela M.R."/>
            <person name="Barry K."/>
            <person name="Chovatia M."/>
            <person name="Clum A."/>
            <person name="Daum C."/>
            <person name="Haridas S."/>
            <person name="He G."/>
            <person name="LaButti K."/>
            <person name="Lipzen A."/>
            <person name="Riley R."/>
            <person name="Salamov A."/>
            <person name="Simmons B.A."/>
            <person name="Magnuson J.K."/>
            <person name="Henrissat B."/>
            <person name="Mortensen U.H."/>
            <person name="Larsen T.O."/>
            <person name="Devries R.P."/>
            <person name="Grigoriev I.V."/>
            <person name="Machida M."/>
            <person name="Baker S.E."/>
            <person name="Andersen M.R."/>
            <person name="Cantor M.N."/>
            <person name="Hua S.X."/>
        </authorList>
    </citation>
    <scope>NUCLEOTIDE SEQUENCE [LARGE SCALE GENOMIC DNA]</scope>
    <source>
        <strain evidence="3 4">CBS 117616</strain>
    </source>
</reference>
<dbReference type="Pfam" id="PF02136">
    <property type="entry name" value="NTF2"/>
    <property type="match status" value="1"/>
</dbReference>
<keyword evidence="1" id="KW-0539">Nucleus</keyword>
<protein>
    <recommendedName>
        <fullName evidence="1">Nuclear transport factor 2</fullName>
        <shortName evidence="1">NTF-2</shortName>
    </recommendedName>
</protein>
<dbReference type="InterPro" id="IPR045875">
    <property type="entry name" value="NTF2"/>
</dbReference>
<evidence type="ECO:0000313" key="4">
    <source>
        <dbReference type="Proteomes" id="UP000325395"/>
    </source>
</evidence>
<dbReference type="PANTHER" id="PTHR12612">
    <property type="entry name" value="NUCLEAR TRANSPORT FACTOR 2"/>
    <property type="match status" value="1"/>
</dbReference>
<dbReference type="EMBL" id="ML735707">
    <property type="protein sequence ID" value="KAE8420676.1"/>
    <property type="molecule type" value="Genomic_DNA"/>
</dbReference>
<evidence type="ECO:0000313" key="3">
    <source>
        <dbReference type="EMBL" id="KAE8420676.1"/>
    </source>
</evidence>
<comment type="subcellular location">
    <subcellularLocation>
        <location evidence="1">Cytoplasm</location>
    </subcellularLocation>
    <subcellularLocation>
        <location evidence="1">Nucleus</location>
    </subcellularLocation>
</comment>
<dbReference type="Gene3D" id="3.10.450.50">
    <property type="match status" value="1"/>
</dbReference>
<accession>A0ABQ6WY66</accession>
<keyword evidence="4" id="KW-1185">Reference proteome</keyword>
<keyword evidence="1" id="KW-0653">Protein transport</keyword>
<proteinExistence type="predicted"/>
<dbReference type="PROSITE" id="PS50177">
    <property type="entry name" value="NTF2_DOMAIN"/>
    <property type="match status" value="1"/>
</dbReference>
<dbReference type="InterPro" id="IPR032710">
    <property type="entry name" value="NTF2-like_dom_sf"/>
</dbReference>
<evidence type="ECO:0000259" key="2">
    <source>
        <dbReference type="PROSITE" id="PS50177"/>
    </source>
</evidence>
<keyword evidence="1" id="KW-0813">Transport</keyword>
<sequence length="129" mass="14271">MTDYQSIASAFVNHYYITFDNGNARPSLASLYRAESILVWESQQHKGAENIMTALNRPELKNLKTVITTADATPAPESGVLVAVTGRFCVDNNFDKPIVFASTFLLQPTPGQPGGYFIYSQTFRAIVDF</sequence>
<organism evidence="3 4">
    <name type="scientific">Aspergillus pseudocaelatus</name>
    <dbReference type="NCBI Taxonomy" id="1825620"/>
    <lineage>
        <taxon>Eukaryota</taxon>
        <taxon>Fungi</taxon>
        <taxon>Dikarya</taxon>
        <taxon>Ascomycota</taxon>
        <taxon>Pezizomycotina</taxon>
        <taxon>Eurotiomycetes</taxon>
        <taxon>Eurotiomycetidae</taxon>
        <taxon>Eurotiales</taxon>
        <taxon>Aspergillaceae</taxon>
        <taxon>Aspergillus</taxon>
        <taxon>Aspergillus subgen. Circumdati</taxon>
    </lineage>
</organism>
<dbReference type="InterPro" id="IPR002075">
    <property type="entry name" value="NTF2_dom"/>
</dbReference>
<feature type="domain" description="NTF2" evidence="2">
    <location>
        <begin position="7"/>
        <end position="125"/>
    </location>
</feature>
<dbReference type="InterPro" id="IPR018222">
    <property type="entry name" value="Nuclear_transport_factor_2_euk"/>
</dbReference>
<dbReference type="CDD" id="cd00780">
    <property type="entry name" value="NTF2"/>
    <property type="match status" value="1"/>
</dbReference>
<evidence type="ECO:0000256" key="1">
    <source>
        <dbReference type="RuleBase" id="RU369002"/>
    </source>
</evidence>
<gene>
    <name evidence="3" type="ORF">BDV36DRAFT_306468</name>
</gene>
<dbReference type="SUPFAM" id="SSF54427">
    <property type="entry name" value="NTF2-like"/>
    <property type="match status" value="1"/>
</dbReference>
<comment type="function">
    <text evidence="1">Has a role in nuclear-cytoplasmic transport of proteins and mRNAs.</text>
</comment>